<keyword evidence="4" id="KW-0804">Transcription</keyword>
<organism evidence="6 7">
    <name type="scientific">Thalassospira indica</name>
    <dbReference type="NCBI Taxonomy" id="1891279"/>
    <lineage>
        <taxon>Bacteria</taxon>
        <taxon>Pseudomonadati</taxon>
        <taxon>Pseudomonadota</taxon>
        <taxon>Alphaproteobacteria</taxon>
        <taxon>Rhodospirillales</taxon>
        <taxon>Thalassospiraceae</taxon>
        <taxon>Thalassospira</taxon>
    </lineage>
</organism>
<dbReference type="Proteomes" id="UP000256971">
    <property type="component" value="Chromosome"/>
</dbReference>
<evidence type="ECO:0000256" key="4">
    <source>
        <dbReference type="ARBA" id="ARBA00023163"/>
    </source>
</evidence>
<dbReference type="PANTHER" id="PTHR30579">
    <property type="entry name" value="TRANSCRIPTIONAL REGULATOR"/>
    <property type="match status" value="1"/>
</dbReference>
<sequence>MLDYKLVEACAEVIRFGSFEKAARALGLTQSAISQRVKLMEERFGQPVLVRAKPIVPTVAGQRLLAHYQSVRLLEQDLGSELPEVRAEGEFGQVTLAVNADSLATWFVDVPKLLFEKLGVLVHLVVDDESLNHHSLQEGNVLGAVSLRDRPIQGCRVRPLGSMRYFMVVSPEFQERYFKDGLTADALRACPAVNFSEHDELQNQFLHQYFGLNPGEFPAHTVPSSQGFVTLAEQGVAYAVVEQHQAEEGLRTGRLVRPCPFEIDRPLYWHHKTINSRLLDQVNDIVLSEARRHLPEIPQ</sequence>
<dbReference type="Pfam" id="PF00126">
    <property type="entry name" value="HTH_1"/>
    <property type="match status" value="1"/>
</dbReference>
<keyword evidence="3" id="KW-0238">DNA-binding</keyword>
<dbReference type="PROSITE" id="PS50931">
    <property type="entry name" value="HTH_LYSR"/>
    <property type="match status" value="1"/>
</dbReference>
<dbReference type="SUPFAM" id="SSF53850">
    <property type="entry name" value="Periplasmic binding protein-like II"/>
    <property type="match status" value="1"/>
</dbReference>
<keyword evidence="7" id="KW-1185">Reference proteome</keyword>
<evidence type="ECO:0000256" key="2">
    <source>
        <dbReference type="ARBA" id="ARBA00023015"/>
    </source>
</evidence>
<evidence type="ECO:0000313" key="7">
    <source>
        <dbReference type="Proteomes" id="UP000256971"/>
    </source>
</evidence>
<dbReference type="Pfam" id="PF03466">
    <property type="entry name" value="LysR_substrate"/>
    <property type="match status" value="1"/>
</dbReference>
<dbReference type="PANTHER" id="PTHR30579:SF2">
    <property type="entry name" value="HTH-TYPE TRANSCRIPTIONAL REGULATOR ARGP"/>
    <property type="match status" value="1"/>
</dbReference>
<keyword evidence="2" id="KW-0805">Transcription regulation</keyword>
<accession>A0ABM6XYQ3</accession>
<dbReference type="InterPro" id="IPR036390">
    <property type="entry name" value="WH_DNA-bd_sf"/>
</dbReference>
<dbReference type="InterPro" id="IPR017685">
    <property type="entry name" value="ArgP"/>
</dbReference>
<comment type="similarity">
    <text evidence="1">Belongs to the LysR transcriptional regulatory family.</text>
</comment>
<dbReference type="NCBIfam" id="TIGR03298">
    <property type="entry name" value="argP"/>
    <property type="match status" value="1"/>
</dbReference>
<evidence type="ECO:0000259" key="5">
    <source>
        <dbReference type="PROSITE" id="PS50931"/>
    </source>
</evidence>
<dbReference type="RefSeq" id="WP_064789641.1">
    <property type="nucleotide sequence ID" value="NZ_CP031555.1"/>
</dbReference>
<dbReference type="NCBIfam" id="NF002964">
    <property type="entry name" value="PRK03635.1"/>
    <property type="match status" value="1"/>
</dbReference>
<reference evidence="6 7" key="1">
    <citation type="submission" date="2018-08" db="EMBL/GenBank/DDBJ databases">
        <title>Complete genome sequence of type strain Thalassospira indica MCCC 1A01103T, isolated from isolated from deep seawater of the Indian Ocean.</title>
        <authorList>
            <person name="Liu Y."/>
        </authorList>
    </citation>
    <scope>NUCLEOTIDE SEQUENCE [LARGE SCALE GENOMIC DNA]</scope>
    <source>
        <strain evidence="6 7">PB8BT</strain>
    </source>
</reference>
<dbReference type="InterPro" id="IPR036388">
    <property type="entry name" value="WH-like_DNA-bd_sf"/>
</dbReference>
<dbReference type="Gene3D" id="3.40.190.290">
    <property type="match status" value="1"/>
</dbReference>
<evidence type="ECO:0000256" key="1">
    <source>
        <dbReference type="ARBA" id="ARBA00009437"/>
    </source>
</evidence>
<evidence type="ECO:0000256" key="3">
    <source>
        <dbReference type="ARBA" id="ARBA00023125"/>
    </source>
</evidence>
<dbReference type="InterPro" id="IPR005119">
    <property type="entry name" value="LysR_subst-bd"/>
</dbReference>
<gene>
    <name evidence="6" type="ORF">DY252_11730</name>
</gene>
<feature type="domain" description="HTH lysR-type" evidence="5">
    <location>
        <begin position="2"/>
        <end position="58"/>
    </location>
</feature>
<dbReference type="InterPro" id="IPR050176">
    <property type="entry name" value="LTTR"/>
</dbReference>
<dbReference type="Gene3D" id="1.10.10.10">
    <property type="entry name" value="Winged helix-like DNA-binding domain superfamily/Winged helix DNA-binding domain"/>
    <property type="match status" value="1"/>
</dbReference>
<protein>
    <submittedName>
        <fullName evidence="6">Transcriptional regulator ArgP</fullName>
    </submittedName>
</protein>
<dbReference type="InterPro" id="IPR000847">
    <property type="entry name" value="LysR_HTH_N"/>
</dbReference>
<evidence type="ECO:0000313" key="6">
    <source>
        <dbReference type="EMBL" id="AXO14809.1"/>
    </source>
</evidence>
<dbReference type="NCBIfam" id="NF009888">
    <property type="entry name" value="PRK13348.1"/>
    <property type="match status" value="1"/>
</dbReference>
<dbReference type="EMBL" id="CP031555">
    <property type="protein sequence ID" value="AXO14809.1"/>
    <property type="molecule type" value="Genomic_DNA"/>
</dbReference>
<dbReference type="PRINTS" id="PR00039">
    <property type="entry name" value="HTHLYSR"/>
</dbReference>
<name>A0ABM6XYQ3_9PROT</name>
<proteinExistence type="inferred from homology"/>
<dbReference type="SUPFAM" id="SSF46785">
    <property type="entry name" value="Winged helix' DNA-binding domain"/>
    <property type="match status" value="1"/>
</dbReference>